<accession>A0AA51RR70</accession>
<protein>
    <submittedName>
        <fullName evidence="1">Uncharacterized protein</fullName>
    </submittedName>
</protein>
<keyword evidence="2" id="KW-1185">Reference proteome</keyword>
<dbReference type="EMBL" id="CP133548">
    <property type="protein sequence ID" value="WMS86038.1"/>
    <property type="molecule type" value="Genomic_DNA"/>
</dbReference>
<evidence type="ECO:0000313" key="1">
    <source>
        <dbReference type="EMBL" id="WMS86038.1"/>
    </source>
</evidence>
<organism evidence="1 2">
    <name type="scientific">Pleionea litopenaei</name>
    <dbReference type="NCBI Taxonomy" id="3070815"/>
    <lineage>
        <taxon>Bacteria</taxon>
        <taxon>Pseudomonadati</taxon>
        <taxon>Pseudomonadota</taxon>
        <taxon>Gammaproteobacteria</taxon>
        <taxon>Oceanospirillales</taxon>
        <taxon>Pleioneaceae</taxon>
        <taxon>Pleionea</taxon>
    </lineage>
</organism>
<dbReference type="KEGG" id="plei:Q9312_12500"/>
<proteinExistence type="predicted"/>
<sequence length="153" mass="17033">MNNIKFTVKADVEEYEVELYGSFQTKGFSGKGSGYFGISQVIEFCQKAEKIAETMDEKAELAGLTRRSDGSIFLETFVIRVYPLSTSKLNGVVGIHITLGEYPSSDCREEEKLKVSGEIQTRNQHLLQFSKDIRALLSGSVKEVILDKGVDII</sequence>
<reference evidence="1 2" key="1">
    <citation type="submission" date="2023-08" db="EMBL/GenBank/DDBJ databases">
        <title>Pleionea litopenaei sp. nov., isolated from stomach of juvenile Litopenaeus vannamei.</title>
        <authorList>
            <person name="Rho A.M."/>
            <person name="Hwang C.Y."/>
        </authorList>
    </citation>
    <scope>NUCLEOTIDE SEQUENCE [LARGE SCALE GENOMIC DNA]</scope>
    <source>
        <strain evidence="1 2">HL-JVS1</strain>
    </source>
</reference>
<dbReference type="Proteomes" id="UP001239782">
    <property type="component" value="Chromosome"/>
</dbReference>
<name>A0AA51RR70_9GAMM</name>
<evidence type="ECO:0000313" key="2">
    <source>
        <dbReference type="Proteomes" id="UP001239782"/>
    </source>
</evidence>
<dbReference type="AlphaFoldDB" id="A0AA51RR70"/>
<dbReference type="RefSeq" id="WP_309201189.1">
    <property type="nucleotide sequence ID" value="NZ_CP133548.1"/>
</dbReference>
<gene>
    <name evidence="1" type="ORF">Q9312_12500</name>
</gene>